<evidence type="ECO:0000256" key="1">
    <source>
        <dbReference type="SAM" id="Coils"/>
    </source>
</evidence>
<feature type="coiled-coil region" evidence="1">
    <location>
        <begin position="137"/>
        <end position="171"/>
    </location>
</feature>
<dbReference type="Proteomes" id="UP000006671">
    <property type="component" value="Unassembled WGS sequence"/>
</dbReference>
<evidence type="ECO:0000313" key="3">
    <source>
        <dbReference type="Proteomes" id="UP000006671"/>
    </source>
</evidence>
<dbReference type="KEGG" id="ngr:NAEGRDRAFT_59233"/>
<dbReference type="RefSeq" id="XP_002672391.1">
    <property type="nucleotide sequence ID" value="XM_002672345.1"/>
</dbReference>
<gene>
    <name evidence="2" type="ORF">NAEGRDRAFT_59233</name>
</gene>
<accession>D2VU86</accession>
<evidence type="ECO:0000313" key="2">
    <source>
        <dbReference type="EMBL" id="EFC39647.1"/>
    </source>
</evidence>
<name>D2VU86_NAEGR</name>
<organism evidence="3">
    <name type="scientific">Naegleria gruberi</name>
    <name type="common">Amoeba</name>
    <dbReference type="NCBI Taxonomy" id="5762"/>
    <lineage>
        <taxon>Eukaryota</taxon>
        <taxon>Discoba</taxon>
        <taxon>Heterolobosea</taxon>
        <taxon>Tetramitia</taxon>
        <taxon>Eutetramitia</taxon>
        <taxon>Vahlkampfiidae</taxon>
        <taxon>Naegleria</taxon>
    </lineage>
</organism>
<dbReference type="EMBL" id="GG738898">
    <property type="protein sequence ID" value="EFC39647.1"/>
    <property type="molecule type" value="Genomic_DNA"/>
</dbReference>
<dbReference type="VEuPathDB" id="AmoebaDB:NAEGRDRAFT_59233"/>
<dbReference type="GeneID" id="8855751"/>
<dbReference type="InParanoid" id="D2VU86"/>
<keyword evidence="1" id="KW-0175">Coiled coil</keyword>
<sequence>MDLPPFQYWQLESNHNQLFNVLTVFTQRINNNTKKTSKMIMQEFETRRNQTIPKSSVFDNVPILVPTRKPATLTQQQTSFSTSTAPQFSFDETPIAVSNKKPQGPFPYLRRKSIRVDLVLKQQQEQAKKNSAKKSTKKVSNNELETLRKEKKALKEENSILKGRLMQMELLFKELIRNPSTKIVKNQECQTESKSTNTSSCQTETIQKKQTFSECSKCHKCIRSSYLKHHQRFCGNTNLKKLLSEKDLKKLQIIRMNSSSSSATQAPKNNWRKTRQEFLNQIKKDKLRQCTIQVILPKKRINKY</sequence>
<protein>
    <submittedName>
        <fullName evidence="2">Uncharacterized protein</fullName>
    </submittedName>
</protein>
<dbReference type="AlphaFoldDB" id="D2VU86"/>
<keyword evidence="3" id="KW-1185">Reference proteome</keyword>
<reference evidence="2 3" key="1">
    <citation type="journal article" date="2010" name="Cell">
        <title>The genome of Naegleria gruberi illuminates early eukaryotic versatility.</title>
        <authorList>
            <person name="Fritz-Laylin L.K."/>
            <person name="Prochnik S.E."/>
            <person name="Ginger M.L."/>
            <person name="Dacks J.B."/>
            <person name="Carpenter M.L."/>
            <person name="Field M.C."/>
            <person name="Kuo A."/>
            <person name="Paredez A."/>
            <person name="Chapman J."/>
            <person name="Pham J."/>
            <person name="Shu S."/>
            <person name="Neupane R."/>
            <person name="Cipriano M."/>
            <person name="Mancuso J."/>
            <person name="Tu H."/>
            <person name="Salamov A."/>
            <person name="Lindquist E."/>
            <person name="Shapiro H."/>
            <person name="Lucas S."/>
            <person name="Grigoriev I.V."/>
            <person name="Cande W.Z."/>
            <person name="Fulton C."/>
            <person name="Rokhsar D.S."/>
            <person name="Dawson S.C."/>
        </authorList>
    </citation>
    <scope>NUCLEOTIDE SEQUENCE [LARGE SCALE GENOMIC DNA]</scope>
    <source>
        <strain evidence="2 3">NEG-M</strain>
    </source>
</reference>
<proteinExistence type="predicted"/>